<sequence length="467" mass="52665">MLKTHNKFNSVSTLFSGFCFLILISTTGLSAQYELQADLYLKGFINNGSNPFWEYSNTLGMVSEDTEVLAMANGYYRRYLSQTTEIEIGASLFTDLYSGGNNKVSGNEYYASFIWETFRITGGARARPERYMGISSVNGNIVWSNNARPMPGVEIQTLEPLQVFPWLGLEGNLAHFWLNNDRYVTGAYVHYKNLTLNFTLSDVSTLRAGIEHFAQWGGISPESGSQSAGFGDYWKVFFGLRGDEGTQEDVIAIGNHVGSYQLEYSHELNNGSLTGYIQTIWDDVSGVSLQNLADGVFGVFWELPDYSALRGLVYEYVQTTYQSGPQGITNGNDDYFNHNVYRSGWTYKDRVVGLPYFTTADGLPPIINTRIIAHHLGARIQSFDEKWDLRLMGSYTINKGRYDAPFNPEENVFYAHARVFYALRETMQLGFSIGTDVSSVKQDNFGIGLSFRYMIGERFRMDVFDGQ</sequence>
<dbReference type="InterPro" id="IPR038636">
    <property type="entry name" value="Wzi_sf"/>
</dbReference>
<dbReference type="RefSeq" id="WP_289724496.1">
    <property type="nucleotide sequence ID" value="NZ_JAUDUY010000003.1"/>
</dbReference>
<comment type="caution">
    <text evidence="1">The sequence shown here is derived from an EMBL/GenBank/DDBJ whole genome shotgun (WGS) entry which is preliminary data.</text>
</comment>
<organism evidence="1 2">
    <name type="scientific">Robiginitalea aurantiaca</name>
    <dbReference type="NCBI Taxonomy" id="3056915"/>
    <lineage>
        <taxon>Bacteria</taxon>
        <taxon>Pseudomonadati</taxon>
        <taxon>Bacteroidota</taxon>
        <taxon>Flavobacteriia</taxon>
        <taxon>Flavobacteriales</taxon>
        <taxon>Flavobacteriaceae</taxon>
        <taxon>Robiginitalea</taxon>
    </lineage>
</organism>
<keyword evidence="2" id="KW-1185">Reference proteome</keyword>
<dbReference type="EMBL" id="JAUDUY010000003">
    <property type="protein sequence ID" value="MDM9631130.1"/>
    <property type="molecule type" value="Genomic_DNA"/>
</dbReference>
<dbReference type="InterPro" id="IPR026950">
    <property type="entry name" value="Caps_assemb_Wzi"/>
</dbReference>
<accession>A0ABT7WDZ2</accession>
<name>A0ABT7WDZ2_9FLAO</name>
<gene>
    <name evidence="1" type="ORF">QU605_06600</name>
</gene>
<dbReference type="Gene3D" id="2.40.160.130">
    <property type="entry name" value="Capsule assembly protein Wzi"/>
    <property type="match status" value="1"/>
</dbReference>
<dbReference type="Pfam" id="PF14052">
    <property type="entry name" value="Caps_assemb_Wzi"/>
    <property type="match status" value="1"/>
</dbReference>
<proteinExistence type="predicted"/>
<evidence type="ECO:0000313" key="2">
    <source>
        <dbReference type="Proteomes" id="UP001174839"/>
    </source>
</evidence>
<evidence type="ECO:0000313" key="1">
    <source>
        <dbReference type="EMBL" id="MDM9631130.1"/>
    </source>
</evidence>
<dbReference type="Proteomes" id="UP001174839">
    <property type="component" value="Unassembled WGS sequence"/>
</dbReference>
<protein>
    <submittedName>
        <fullName evidence="1">Capsule assembly Wzi family protein</fullName>
    </submittedName>
</protein>
<reference evidence="1" key="1">
    <citation type="submission" date="2023-06" db="EMBL/GenBank/DDBJ databases">
        <title>Robiginitalea aurantiacus sp. nov. and Algoriphagus sediminis sp. nov., isolated from coastal sediment.</title>
        <authorList>
            <person name="Zhou Z.Y."/>
            <person name="An J."/>
            <person name="Jia Y.W."/>
            <person name="Du Z.J."/>
        </authorList>
    </citation>
    <scope>NUCLEOTIDE SEQUENCE</scope>
    <source>
        <strain evidence="1">M39</strain>
    </source>
</reference>